<dbReference type="AlphaFoldDB" id="A0A5B8VJ54"/>
<keyword evidence="2" id="KW-1185">Reference proteome</keyword>
<organism evidence="1 2">
    <name type="scientific">Panacibacter ginsenosidivorans</name>
    <dbReference type="NCBI Taxonomy" id="1813871"/>
    <lineage>
        <taxon>Bacteria</taxon>
        <taxon>Pseudomonadati</taxon>
        <taxon>Bacteroidota</taxon>
        <taxon>Chitinophagia</taxon>
        <taxon>Chitinophagales</taxon>
        <taxon>Chitinophagaceae</taxon>
        <taxon>Panacibacter</taxon>
    </lineage>
</organism>
<evidence type="ECO:0000313" key="1">
    <source>
        <dbReference type="EMBL" id="QEC70328.1"/>
    </source>
</evidence>
<sequence>MRRNRRCHPWQRLVHNNFINFQ</sequence>
<name>A0A5B8VJ54_9BACT</name>
<proteinExistence type="predicted"/>
<gene>
    <name evidence="1" type="ORF">FRZ67_22160</name>
</gene>
<reference evidence="1 2" key="1">
    <citation type="journal article" date="2016" name="Int. J. Syst. Evol. Microbiol.">
        <title>Panacibacter ginsenosidivorans gen. nov., sp. nov., with ginsenoside converting activity isolated from soil of a ginseng field.</title>
        <authorList>
            <person name="Siddiqi M.Z."/>
            <person name="Muhammad Shafi S."/>
            <person name="Choi K.D."/>
            <person name="Im W.T."/>
        </authorList>
    </citation>
    <scope>NUCLEOTIDE SEQUENCE [LARGE SCALE GENOMIC DNA]</scope>
    <source>
        <strain evidence="1 2">Gsoil1550</strain>
    </source>
</reference>
<dbReference type="EMBL" id="CP042435">
    <property type="protein sequence ID" value="QEC70328.1"/>
    <property type="molecule type" value="Genomic_DNA"/>
</dbReference>
<evidence type="ECO:0000313" key="2">
    <source>
        <dbReference type="Proteomes" id="UP000321533"/>
    </source>
</evidence>
<protein>
    <submittedName>
        <fullName evidence="1">Uncharacterized protein</fullName>
    </submittedName>
</protein>
<dbReference type="Proteomes" id="UP000321533">
    <property type="component" value="Chromosome"/>
</dbReference>
<dbReference type="KEGG" id="pgin:FRZ67_22160"/>
<accession>A0A5B8VJ54</accession>